<keyword evidence="3" id="KW-1185">Reference proteome</keyword>
<accession>A0A1M7YYL5</accession>
<dbReference type="Proteomes" id="UP000184600">
    <property type="component" value="Unassembled WGS sequence"/>
</dbReference>
<evidence type="ECO:0000256" key="1">
    <source>
        <dbReference type="SAM" id="MobiDB-lite"/>
    </source>
</evidence>
<reference evidence="3" key="1">
    <citation type="submission" date="2016-12" db="EMBL/GenBank/DDBJ databases">
        <authorList>
            <person name="Rodrigo-Torres L."/>
            <person name="Arahal R.D."/>
            <person name="Lucena T."/>
        </authorList>
    </citation>
    <scope>NUCLEOTIDE SEQUENCE [LARGE SCALE GENOMIC DNA]</scope>
</reference>
<protein>
    <recommendedName>
        <fullName evidence="4">DUF4365 domain-containing protein</fullName>
    </recommendedName>
</protein>
<feature type="compositionally biased region" description="Basic and acidic residues" evidence="1">
    <location>
        <begin position="1"/>
        <end position="11"/>
    </location>
</feature>
<gene>
    <name evidence="2" type="ORF">VQ7734_03432</name>
</gene>
<evidence type="ECO:0000313" key="2">
    <source>
        <dbReference type="EMBL" id="SHO57662.1"/>
    </source>
</evidence>
<sequence>MRYPEHLEKTPITRYQPPTTSHPDNIPFHLMEPTMFERFCCDLIDYKISYELRHSIIDVLPIGTRGQKQYGADIFVKESGGENTQYTLYEVKRVHNYGWRDYQKTVQRFLDHYDDWGLKIGKFCLLVSEDISADVIIHWQQQVKSLSEIDIEFDIISVTKLNEWTQKYPELVYKYFHSAWVKHFWGENAIWHIEKYGIFRFKESASWVGYEGIEHEVYDNFFSYKNDHVRIQGFLPSQRKKQLSCFVEFRNGHFSHVMTTLGEEQLLARYFIGAIIPIDEYEHPYLLKNMSSEEDTFFCDIGNSRMLISREEAEFLQDAMQLFREEYIRRIVEIERTWRSDCFDSYAYKGKDVPLICIKRGLWRLLLDFAREHDAFHTQGKWSMFDSGSAWLKVYTGEKSETMGAGYHASIKPHQREFACASFTTSDDEVILVWSPPTEFLVSDNGSAIGPRYYWDAKTTHDWLVNEMIPAALDWMDNQASNRKQSLVNRIFSSLKRDELVRKNYDPENYLTSFYRETSCERIQTINSIDGFSTLINELQQFFAHTRKVNVGHLLYQAMYRCLAELMSKTPVNEDGFHYIHSNLNDLGADNYPDLIQAVRDHANESTDGCSNSFRIDCLLRCYQSCLTDDKCTLNEVEIKNILHDLKPAFVLMDERILLGRQGV</sequence>
<evidence type="ECO:0000313" key="3">
    <source>
        <dbReference type="Proteomes" id="UP000184600"/>
    </source>
</evidence>
<feature type="region of interest" description="Disordered" evidence="1">
    <location>
        <begin position="1"/>
        <end position="20"/>
    </location>
</feature>
<evidence type="ECO:0008006" key="4">
    <source>
        <dbReference type="Google" id="ProtNLM"/>
    </source>
</evidence>
<proteinExistence type="predicted"/>
<dbReference type="STRING" id="1117707.VQ7734_03432"/>
<dbReference type="AlphaFoldDB" id="A0A1M7YYL5"/>
<name>A0A1M7YYL5_9VIBR</name>
<organism evidence="2 3">
    <name type="scientific">Vibrio quintilis</name>
    <dbReference type="NCBI Taxonomy" id="1117707"/>
    <lineage>
        <taxon>Bacteria</taxon>
        <taxon>Pseudomonadati</taxon>
        <taxon>Pseudomonadota</taxon>
        <taxon>Gammaproteobacteria</taxon>
        <taxon>Vibrionales</taxon>
        <taxon>Vibrionaceae</taxon>
        <taxon>Vibrio</taxon>
    </lineage>
</organism>
<dbReference type="OrthoDB" id="7032596at2"/>
<dbReference type="EMBL" id="FRFG01000044">
    <property type="protein sequence ID" value="SHO57662.1"/>
    <property type="molecule type" value="Genomic_DNA"/>
</dbReference>
<dbReference type="RefSeq" id="WP_073584817.1">
    <property type="nucleotide sequence ID" value="NZ_AP024898.1"/>
</dbReference>